<evidence type="ECO:0000256" key="1">
    <source>
        <dbReference type="SAM" id="MobiDB-lite"/>
    </source>
</evidence>
<dbReference type="AlphaFoldDB" id="A0AAN9E794"/>
<feature type="compositionally biased region" description="Basic and acidic residues" evidence="1">
    <location>
        <begin position="62"/>
        <end position="71"/>
    </location>
</feature>
<comment type="caution">
    <text evidence="2">The sequence shown here is derived from an EMBL/GenBank/DDBJ whole genome shotgun (WGS) entry which is preliminary data.</text>
</comment>
<feature type="compositionally biased region" description="Polar residues" evidence="1">
    <location>
        <begin position="139"/>
        <end position="155"/>
    </location>
</feature>
<reference evidence="2 3" key="1">
    <citation type="submission" date="2024-01" db="EMBL/GenBank/DDBJ databases">
        <title>The genomes of 5 underutilized Papilionoideae crops provide insights into root nodulation and disease resistanc.</title>
        <authorList>
            <person name="Yuan L."/>
        </authorList>
    </citation>
    <scope>NUCLEOTIDE SEQUENCE [LARGE SCALE GENOMIC DNA]</scope>
    <source>
        <strain evidence="2">ZHUSHIDOU_FW_LH</strain>
        <tissue evidence="2">Leaf</tissue>
    </source>
</reference>
<feature type="region of interest" description="Disordered" evidence="1">
    <location>
        <begin position="47"/>
        <end position="89"/>
    </location>
</feature>
<organism evidence="2 3">
    <name type="scientific">Crotalaria pallida</name>
    <name type="common">Smooth rattlebox</name>
    <name type="synonym">Crotalaria striata</name>
    <dbReference type="NCBI Taxonomy" id="3830"/>
    <lineage>
        <taxon>Eukaryota</taxon>
        <taxon>Viridiplantae</taxon>
        <taxon>Streptophyta</taxon>
        <taxon>Embryophyta</taxon>
        <taxon>Tracheophyta</taxon>
        <taxon>Spermatophyta</taxon>
        <taxon>Magnoliopsida</taxon>
        <taxon>eudicotyledons</taxon>
        <taxon>Gunneridae</taxon>
        <taxon>Pentapetalae</taxon>
        <taxon>rosids</taxon>
        <taxon>fabids</taxon>
        <taxon>Fabales</taxon>
        <taxon>Fabaceae</taxon>
        <taxon>Papilionoideae</taxon>
        <taxon>50 kb inversion clade</taxon>
        <taxon>genistoids sensu lato</taxon>
        <taxon>core genistoids</taxon>
        <taxon>Crotalarieae</taxon>
        <taxon>Crotalaria</taxon>
    </lineage>
</organism>
<feature type="region of interest" description="Disordered" evidence="1">
    <location>
        <begin position="119"/>
        <end position="155"/>
    </location>
</feature>
<evidence type="ECO:0000313" key="2">
    <source>
        <dbReference type="EMBL" id="KAK7250510.1"/>
    </source>
</evidence>
<gene>
    <name evidence="2" type="ORF">RIF29_32995</name>
</gene>
<name>A0AAN9E794_CROPI</name>
<accession>A0AAN9E794</accession>
<proteinExistence type="predicted"/>
<dbReference type="Proteomes" id="UP001372338">
    <property type="component" value="Unassembled WGS sequence"/>
</dbReference>
<protein>
    <submittedName>
        <fullName evidence="2">Uncharacterized protein</fullName>
    </submittedName>
</protein>
<dbReference type="EMBL" id="JAYWIO010000007">
    <property type="protein sequence ID" value="KAK7250510.1"/>
    <property type="molecule type" value="Genomic_DNA"/>
</dbReference>
<sequence>MQANENLAIDLSILDDVEIEDLTSNQAEKVLETLDVIRSKLALKGSSDLVKDSAGSSQVRSAKKDASEALDPKNAAKSNSPIDEPEFVKPNVWESFDITKLRNAGAIKEVNEVIDDLTDNQLGKDKGTIQESPEEDAWTTVTRNRGTNLQKTAGS</sequence>
<evidence type="ECO:0000313" key="3">
    <source>
        <dbReference type="Proteomes" id="UP001372338"/>
    </source>
</evidence>
<keyword evidence="3" id="KW-1185">Reference proteome</keyword>